<dbReference type="PANTHER" id="PTHR15691:SF6">
    <property type="entry name" value="WASH COMPLEX SUBUNIT 5"/>
    <property type="match status" value="1"/>
</dbReference>
<evidence type="ECO:0000256" key="1">
    <source>
        <dbReference type="ARBA" id="ARBA00006224"/>
    </source>
</evidence>
<dbReference type="OrthoDB" id="565118at2759"/>
<dbReference type="AlphaFoldDB" id="I7M0U2"/>
<dbReference type="eggNOG" id="KOG3666">
    <property type="taxonomic scope" value="Eukaryota"/>
</dbReference>
<dbReference type="STRING" id="312017.I7M0U2"/>
<name>I7M0U2_TETTS</name>
<proteinExistence type="inferred from homology"/>
<dbReference type="GO" id="GO:0007032">
    <property type="term" value="P:endosome organization"/>
    <property type="evidence" value="ECO:0007669"/>
    <property type="project" value="TreeGrafter"/>
</dbReference>
<gene>
    <name evidence="2" type="ORF">TTHERM_00145500</name>
</gene>
<dbReference type="GO" id="GO:0030041">
    <property type="term" value="P:actin filament polymerization"/>
    <property type="evidence" value="ECO:0007669"/>
    <property type="project" value="TreeGrafter"/>
</dbReference>
<dbReference type="EMBL" id="GG662793">
    <property type="protein sequence ID" value="EAR90945.2"/>
    <property type="molecule type" value="Genomic_DNA"/>
</dbReference>
<dbReference type="GO" id="GO:0051125">
    <property type="term" value="P:regulation of actin nucleation"/>
    <property type="evidence" value="ECO:0007669"/>
    <property type="project" value="TreeGrafter"/>
</dbReference>
<dbReference type="InParanoid" id="I7M0U2"/>
<accession>I7M0U2</accession>
<dbReference type="GO" id="GO:0071203">
    <property type="term" value="C:WASH complex"/>
    <property type="evidence" value="ECO:0007669"/>
    <property type="project" value="InterPro"/>
</dbReference>
<dbReference type="GeneID" id="7836608"/>
<reference evidence="3" key="1">
    <citation type="journal article" date="2006" name="PLoS Biol.">
        <title>Macronuclear genome sequence of the ciliate Tetrahymena thermophila, a model eukaryote.</title>
        <authorList>
            <person name="Eisen J.A."/>
            <person name="Coyne R.S."/>
            <person name="Wu M."/>
            <person name="Wu D."/>
            <person name="Thiagarajan M."/>
            <person name="Wortman J.R."/>
            <person name="Badger J.H."/>
            <person name="Ren Q."/>
            <person name="Amedeo P."/>
            <person name="Jones K.M."/>
            <person name="Tallon L.J."/>
            <person name="Delcher A.L."/>
            <person name="Salzberg S.L."/>
            <person name="Silva J.C."/>
            <person name="Haas B.J."/>
            <person name="Majoros W.H."/>
            <person name="Farzad M."/>
            <person name="Carlton J.M."/>
            <person name="Smith R.K. Jr."/>
            <person name="Garg J."/>
            <person name="Pearlman R.E."/>
            <person name="Karrer K.M."/>
            <person name="Sun L."/>
            <person name="Manning G."/>
            <person name="Elde N.C."/>
            <person name="Turkewitz A.P."/>
            <person name="Asai D.J."/>
            <person name="Wilkes D.E."/>
            <person name="Wang Y."/>
            <person name="Cai H."/>
            <person name="Collins K."/>
            <person name="Stewart B.A."/>
            <person name="Lee S.R."/>
            <person name="Wilamowska K."/>
            <person name="Weinberg Z."/>
            <person name="Ruzzo W.L."/>
            <person name="Wloga D."/>
            <person name="Gaertig J."/>
            <person name="Frankel J."/>
            <person name="Tsao C.-C."/>
            <person name="Gorovsky M.A."/>
            <person name="Keeling P.J."/>
            <person name="Waller R.F."/>
            <person name="Patron N.J."/>
            <person name="Cherry J.M."/>
            <person name="Stover N.A."/>
            <person name="Krieger C.J."/>
            <person name="del Toro C."/>
            <person name="Ryder H.F."/>
            <person name="Williamson S.C."/>
            <person name="Barbeau R.A."/>
            <person name="Hamilton E.P."/>
            <person name="Orias E."/>
        </authorList>
    </citation>
    <scope>NUCLEOTIDE SEQUENCE [LARGE SCALE GENOMIC DNA]</scope>
    <source>
        <strain evidence="3">SB210</strain>
    </source>
</reference>
<dbReference type="Proteomes" id="UP000009168">
    <property type="component" value="Unassembled WGS sequence"/>
</dbReference>
<dbReference type="Pfam" id="PF10266">
    <property type="entry name" value="Strumpellin"/>
    <property type="match status" value="1"/>
</dbReference>
<dbReference type="GO" id="GO:0140285">
    <property type="term" value="P:endosome fission"/>
    <property type="evidence" value="ECO:0007669"/>
    <property type="project" value="TreeGrafter"/>
</dbReference>
<organism evidence="2 3">
    <name type="scientific">Tetrahymena thermophila (strain SB210)</name>
    <dbReference type="NCBI Taxonomy" id="312017"/>
    <lineage>
        <taxon>Eukaryota</taxon>
        <taxon>Sar</taxon>
        <taxon>Alveolata</taxon>
        <taxon>Ciliophora</taxon>
        <taxon>Intramacronucleata</taxon>
        <taxon>Oligohymenophorea</taxon>
        <taxon>Hymenostomatida</taxon>
        <taxon>Tetrahymenina</taxon>
        <taxon>Tetrahymenidae</taxon>
        <taxon>Tetrahymena</taxon>
    </lineage>
</organism>
<dbReference type="PANTHER" id="PTHR15691">
    <property type="entry name" value="WASH COMPLEX SUBUNIT 5"/>
    <property type="match status" value="1"/>
</dbReference>
<comment type="similarity">
    <text evidence="1">Belongs to the strumpellin family.</text>
</comment>
<evidence type="ECO:0000313" key="2">
    <source>
        <dbReference type="EMBL" id="EAR90945.2"/>
    </source>
</evidence>
<keyword evidence="3" id="KW-1185">Reference proteome</keyword>
<sequence>MVNFLDPTNTCGQNLLKLVARGSTILAEMQRLSENIPKVFYENSQTSRYKNILFDFDYFKNIDTYEDVIQKNPDLVDLDELFKSNYMELLQRFYILFESIYLYHKDLNVFIEQVQEAIYIQYSFEVILQDPEGKKLITEAFYLFGCMLLLMERLIIGPVRERIVIAFYRYSGGQSAQENINQVIKLTANTGYLPAIYNNGEEKRPLEYPDFLFDRFPFKNELIDQILYQIKEQDIYKHKTAYPDKDHRSFAYAAQASMAYVLLYFVHDTLNSKKQLMREIVDKHFYDNWVIAFYLGYTVDLTSEWARYNAAKEALGFIFDLEYIPQLVKYFQENLSKAYLKCKEYLNDGVLNEEYVLDKIQNLLSCLRECNITVRWLMLHKNTTNKKAKAICDKISQKDILQLLLLSSKFEEKLKTSLKNLIDTKVPRWDQDKKRCCKRMEELTNYFGGSSTLQEIQANKSFEAWFTEMKNQIERLSFEDITYAGRKIKQLTEALDDIEQYNVMSENIQIKQYLLDTKKDLKRMVRIVNIQEEYLTHIDLISDITYSWQSLQGIYVTNMQDKIKKNPQLSLLLKTTFMKLSSILNTPMVRIVQSESDDLVSVSKFYSGLLIKFVKNVLQIIPISVFDILQNIINLLTNSMKKLPPKLKKEELKEYLQPEDRSKMADYTYKISLFTESILSMEKYLIGVIEINPKEILDDGIRKELIKCICKQLDQRLIFQSNSDITQFQTTLFNLAEHLSGFKRALEYIQDFIGNFGLKIFHEEFDRLILTYIDMEQIAFVTNKLDYEELLYDDDIPMPDKSVMEKQGSVNFMGRLLRELMRITDYRQCVYVEQNLGFYHYSKGTEIISLKTMDLLYRCVGVGGLNGLDQLFSFMIASQIKTVIRQIKKELNTETKAELAELIQSIKDLNQFTEKFDKQIQSTKKIFKQISNAIQDKILKIGQMVLLRRLICLQLQIKAKVGSNRLFLSLETLNDSIINDILNRPTTEAMNTVEAQEKQNELLFDTTKLFSYVGISDPIKKVYLTTEPIEGLSLMMLGLVLNNINLMDYSYQLKSLIAKKSERINLEPNYLLNGIIVFMNQFHPSVQEIFTGLIGYFIKSSFNFMQNTKDAAKNSDFVVDLVIIMKIYEEYSMFSENVPREFPIDPIVPIQLVNEYKDDKKM</sequence>
<dbReference type="KEGG" id="tet:TTHERM_00145500"/>
<protein>
    <submittedName>
        <fullName evidence="2">Hereditary spastic paraplegia protein strumpellin protein</fullName>
    </submittedName>
</protein>
<dbReference type="GO" id="GO:0005768">
    <property type="term" value="C:endosome"/>
    <property type="evidence" value="ECO:0007669"/>
    <property type="project" value="TreeGrafter"/>
</dbReference>
<dbReference type="RefSeq" id="XP_001011190.2">
    <property type="nucleotide sequence ID" value="XM_001011190.3"/>
</dbReference>
<evidence type="ECO:0000313" key="3">
    <source>
        <dbReference type="Proteomes" id="UP000009168"/>
    </source>
</evidence>
<dbReference type="InterPro" id="IPR019393">
    <property type="entry name" value="WASH_strumpellin"/>
</dbReference>